<dbReference type="Proteomes" id="UP000186465">
    <property type="component" value="Unassembled WGS sequence"/>
</dbReference>
<evidence type="ECO:0000256" key="3">
    <source>
        <dbReference type="ARBA" id="ARBA00022741"/>
    </source>
</evidence>
<dbReference type="STRING" id="156892.BM477_02440"/>
<keyword evidence="2" id="KW-0813">Transport</keyword>
<name>A0A1Q5PRQ3_9ACTO</name>
<dbReference type="PANTHER" id="PTHR43335">
    <property type="entry name" value="ABC TRANSPORTER, ATP-BINDING PROTEIN"/>
    <property type="match status" value="1"/>
</dbReference>
<dbReference type="InterPro" id="IPR003593">
    <property type="entry name" value="AAA+_ATPase"/>
</dbReference>
<evidence type="ECO:0000256" key="4">
    <source>
        <dbReference type="ARBA" id="ARBA00022840"/>
    </source>
</evidence>
<protein>
    <submittedName>
        <fullName evidence="6">Multidrug ABC transporter ATP-binding protein</fullName>
    </submittedName>
</protein>
<dbReference type="InterPro" id="IPR003439">
    <property type="entry name" value="ABC_transporter-like_ATP-bd"/>
</dbReference>
<dbReference type="Pfam" id="PF00005">
    <property type="entry name" value="ABC_tran"/>
    <property type="match status" value="1"/>
</dbReference>
<evidence type="ECO:0000256" key="2">
    <source>
        <dbReference type="ARBA" id="ARBA00022448"/>
    </source>
</evidence>
<dbReference type="SUPFAM" id="SSF52540">
    <property type="entry name" value="P-loop containing nucleoside triphosphate hydrolases"/>
    <property type="match status" value="1"/>
</dbReference>
<evidence type="ECO:0000256" key="1">
    <source>
        <dbReference type="ARBA" id="ARBA00005417"/>
    </source>
</evidence>
<comment type="similarity">
    <text evidence="1">Belongs to the ABC transporter superfamily.</text>
</comment>
<keyword evidence="7" id="KW-1185">Reference proteome</keyword>
<dbReference type="Gene3D" id="3.40.50.300">
    <property type="entry name" value="P-loop containing nucleotide triphosphate hydrolases"/>
    <property type="match status" value="1"/>
</dbReference>
<dbReference type="EMBL" id="MPDM01000002">
    <property type="protein sequence ID" value="OKL50268.1"/>
    <property type="molecule type" value="Genomic_DNA"/>
</dbReference>
<dbReference type="AlphaFoldDB" id="A0A1Q5PRQ3"/>
<dbReference type="CDD" id="cd03268">
    <property type="entry name" value="ABC_BcrA_bacitracin_resist"/>
    <property type="match status" value="1"/>
</dbReference>
<keyword evidence="4 6" id="KW-0067">ATP-binding</keyword>
<dbReference type="GO" id="GO:0005524">
    <property type="term" value="F:ATP binding"/>
    <property type="evidence" value="ECO:0007669"/>
    <property type="project" value="UniProtKB-KW"/>
</dbReference>
<evidence type="ECO:0000313" key="6">
    <source>
        <dbReference type="EMBL" id="OKL50268.1"/>
    </source>
</evidence>
<feature type="domain" description="ABC transporter" evidence="5">
    <location>
        <begin position="2"/>
        <end position="227"/>
    </location>
</feature>
<accession>A0A1Q5PRQ3</accession>
<dbReference type="PANTHER" id="PTHR43335:SF4">
    <property type="entry name" value="ABC TRANSPORTER, ATP-BINDING PROTEIN"/>
    <property type="match status" value="1"/>
</dbReference>
<dbReference type="InterPro" id="IPR027417">
    <property type="entry name" value="P-loop_NTPase"/>
</dbReference>
<proteinExistence type="inferred from homology"/>
<evidence type="ECO:0000313" key="7">
    <source>
        <dbReference type="Proteomes" id="UP000186465"/>
    </source>
</evidence>
<gene>
    <name evidence="6" type="ORF">BM477_02440</name>
</gene>
<dbReference type="GO" id="GO:0016887">
    <property type="term" value="F:ATP hydrolysis activity"/>
    <property type="evidence" value="ECO:0007669"/>
    <property type="project" value="InterPro"/>
</dbReference>
<dbReference type="PROSITE" id="PS50893">
    <property type="entry name" value="ABC_TRANSPORTER_2"/>
    <property type="match status" value="1"/>
</dbReference>
<dbReference type="OrthoDB" id="9804819at2"/>
<dbReference type="SMART" id="SM00382">
    <property type="entry name" value="AAA"/>
    <property type="match status" value="1"/>
</dbReference>
<keyword evidence="3" id="KW-0547">Nucleotide-binding</keyword>
<organism evidence="6 7">
    <name type="scientific">Boudabousia marimammalium</name>
    <dbReference type="NCBI Taxonomy" id="156892"/>
    <lineage>
        <taxon>Bacteria</taxon>
        <taxon>Bacillati</taxon>
        <taxon>Actinomycetota</taxon>
        <taxon>Actinomycetes</taxon>
        <taxon>Actinomycetales</taxon>
        <taxon>Actinomycetaceae</taxon>
        <taxon>Boudabousia</taxon>
    </lineage>
</organism>
<comment type="caution">
    <text evidence="6">The sequence shown here is derived from an EMBL/GenBank/DDBJ whole genome shotgun (WGS) entry which is preliminary data.</text>
</comment>
<evidence type="ECO:0000259" key="5">
    <source>
        <dbReference type="PROSITE" id="PS50893"/>
    </source>
</evidence>
<sequence>MIEARNLTKRYGKKVAVDDVSFSIKPGRVTGFLGPNGAGKSTTMRLIMGMDKPTSGSVTVGGESFVKSKAPLTRVGSLLDAKGVHPSRTAYSHLHSIAVTHGIPSSRIDEVLAMTGLTEVAKKRIGGFSLGMGQRLGIAAALLGDPEILLFDEPVNGLDPEGVVWVRQLSKELAANGKTVLVSSHLMSEMALTADDVIVIGKGKILASGAINDIIGQNTKTETVFVVSPQLDELIRSLGSTIAVDRKESNVAFISNLDAATIGRRALESGIELHQLTTKRVSLEDAFLQLTEQAVEFKTGSKGETL</sequence>
<dbReference type="RefSeq" id="WP_075361094.1">
    <property type="nucleotide sequence ID" value="NZ_MPDM01000002.1"/>
</dbReference>
<reference evidence="7" key="1">
    <citation type="submission" date="2016-11" db="EMBL/GenBank/DDBJ databases">
        <title>Actinomyces gypaetusis sp. nov. isolated from Gypaetus barbatus in Qinghai Tibet Plateau China.</title>
        <authorList>
            <person name="Meng X."/>
        </authorList>
    </citation>
    <scope>NUCLEOTIDE SEQUENCE [LARGE SCALE GENOMIC DNA]</scope>
    <source>
        <strain evidence="7">DSM 15383</strain>
    </source>
</reference>